<sequence>MQRRVGMADGEARGRTLGAVIKEKDEELALFLEMRRREKERGAAAAAAAVAAADQLLLSGDSVAGDGMLLLGPPPPAGLMPILVSTNFCNFVAVRLLTPPGTPLFPSLEVESKRSPVSQAGTPKTRPTALKSRVSHLNIRCTLVLGIRSLQLYKTIVSSIPNFRSSRHKVGEIPPHGGYETVLYRLMDIAISDFLWQARSPKIIRCLLDLL</sequence>
<organism evidence="2">
    <name type="scientific">Zea mays</name>
    <name type="common">Maize</name>
    <dbReference type="NCBI Taxonomy" id="4577"/>
    <lineage>
        <taxon>Eukaryota</taxon>
        <taxon>Viridiplantae</taxon>
        <taxon>Streptophyta</taxon>
        <taxon>Embryophyta</taxon>
        <taxon>Tracheophyta</taxon>
        <taxon>Spermatophyta</taxon>
        <taxon>Magnoliopsida</taxon>
        <taxon>Liliopsida</taxon>
        <taxon>Poales</taxon>
        <taxon>Poaceae</taxon>
        <taxon>PACMAD clade</taxon>
        <taxon>Panicoideae</taxon>
        <taxon>Andropogonodae</taxon>
        <taxon>Andropogoneae</taxon>
        <taxon>Tripsacinae</taxon>
        <taxon>Zea</taxon>
    </lineage>
</organism>
<feature type="region of interest" description="Disordered" evidence="1">
    <location>
        <begin position="108"/>
        <end position="127"/>
    </location>
</feature>
<proteinExistence type="predicted"/>
<protein>
    <submittedName>
        <fullName evidence="2">Uncharacterized protein</fullName>
    </submittedName>
</protein>
<dbReference type="EMBL" id="CM007649">
    <property type="protein sequence ID" value="ONM30128.1"/>
    <property type="molecule type" value="Genomic_DNA"/>
</dbReference>
<evidence type="ECO:0000313" key="2">
    <source>
        <dbReference type="EMBL" id="ONM30128.1"/>
    </source>
</evidence>
<accession>A0A1D6MLN9</accession>
<gene>
    <name evidence="2" type="ORF">ZEAMMB73_Zm00001d039901</name>
</gene>
<reference evidence="2" key="1">
    <citation type="submission" date="2015-12" db="EMBL/GenBank/DDBJ databases">
        <title>Update maize B73 reference genome by single molecule sequencing technologies.</title>
        <authorList>
            <consortium name="Maize Genome Sequencing Project"/>
            <person name="Ware D."/>
        </authorList>
    </citation>
    <scope>NUCLEOTIDE SEQUENCE [LARGE SCALE GENOMIC DNA]</scope>
    <source>
        <tissue evidence="2">Seedling</tissue>
    </source>
</reference>
<dbReference type="AlphaFoldDB" id="A0A1D6MLN9"/>
<dbReference type="PANTHER" id="PTHR31949:SF20">
    <property type="entry name" value="OS01G0141900 PROTEIN"/>
    <property type="match status" value="1"/>
</dbReference>
<dbReference type="ExpressionAtlas" id="A0A1D6MLN9">
    <property type="expression patterns" value="baseline and differential"/>
</dbReference>
<name>A0A1D6MLN9_MAIZE</name>
<dbReference type="PANTHER" id="PTHR31949">
    <property type="entry name" value="GASTRIC MUCIN-LIKE PROTEIN"/>
    <property type="match status" value="1"/>
</dbReference>
<evidence type="ECO:0000256" key="1">
    <source>
        <dbReference type="SAM" id="MobiDB-lite"/>
    </source>
</evidence>